<name>A0ABR0N3H1_GOSAR</name>
<dbReference type="EMBL" id="JARKNE010000011">
    <property type="protein sequence ID" value="KAK5784915.1"/>
    <property type="molecule type" value="Genomic_DNA"/>
</dbReference>
<comment type="caution">
    <text evidence="2">The sequence shown here is derived from an EMBL/GenBank/DDBJ whole genome shotgun (WGS) entry which is preliminary data.</text>
</comment>
<gene>
    <name evidence="2" type="ORF">PVK06_039456</name>
</gene>
<evidence type="ECO:0000259" key="1">
    <source>
        <dbReference type="Pfam" id="PF07727"/>
    </source>
</evidence>
<accession>A0ABR0N3H1</accession>
<keyword evidence="3" id="KW-1185">Reference proteome</keyword>
<proteinExistence type="predicted"/>
<evidence type="ECO:0000313" key="3">
    <source>
        <dbReference type="Proteomes" id="UP001358586"/>
    </source>
</evidence>
<dbReference type="Proteomes" id="UP001358586">
    <property type="component" value="Chromosome 11"/>
</dbReference>
<dbReference type="InterPro" id="IPR013103">
    <property type="entry name" value="RVT_2"/>
</dbReference>
<evidence type="ECO:0000313" key="2">
    <source>
        <dbReference type="EMBL" id="KAK5784915.1"/>
    </source>
</evidence>
<dbReference type="Pfam" id="PF07727">
    <property type="entry name" value="RVT_2"/>
    <property type="match status" value="1"/>
</dbReference>
<feature type="domain" description="Reverse transcriptase Ty1/copia-type" evidence="1">
    <location>
        <begin position="50"/>
        <end position="176"/>
    </location>
</feature>
<sequence>MQTKSKSGVYKPKLFSSVVTEKEPASITEAFKSPQWTAAAQAEYQALLSNRIWDLVPLPVDQRAVGCKWIFTLKKNADGSVARYKGRLVVKGCLQEAGIDFHETFSPAVKPTTIRVVLAIVVSLGWSLRQVYVNNSFLNGDLLEEIYMVQPPSFEQIGTNGQQVVCRLRKALYGLK</sequence>
<organism evidence="2 3">
    <name type="scientific">Gossypium arboreum</name>
    <name type="common">Tree cotton</name>
    <name type="synonym">Gossypium nanking</name>
    <dbReference type="NCBI Taxonomy" id="29729"/>
    <lineage>
        <taxon>Eukaryota</taxon>
        <taxon>Viridiplantae</taxon>
        <taxon>Streptophyta</taxon>
        <taxon>Embryophyta</taxon>
        <taxon>Tracheophyta</taxon>
        <taxon>Spermatophyta</taxon>
        <taxon>Magnoliopsida</taxon>
        <taxon>eudicotyledons</taxon>
        <taxon>Gunneridae</taxon>
        <taxon>Pentapetalae</taxon>
        <taxon>rosids</taxon>
        <taxon>malvids</taxon>
        <taxon>Malvales</taxon>
        <taxon>Malvaceae</taxon>
        <taxon>Malvoideae</taxon>
        <taxon>Gossypium</taxon>
    </lineage>
</organism>
<reference evidence="2 3" key="1">
    <citation type="submission" date="2023-03" db="EMBL/GenBank/DDBJ databases">
        <title>WGS of Gossypium arboreum.</title>
        <authorList>
            <person name="Yu D."/>
        </authorList>
    </citation>
    <scope>NUCLEOTIDE SEQUENCE [LARGE SCALE GENOMIC DNA]</scope>
    <source>
        <tissue evidence="2">Leaf</tissue>
    </source>
</reference>
<protein>
    <recommendedName>
        <fullName evidence="1">Reverse transcriptase Ty1/copia-type domain-containing protein</fullName>
    </recommendedName>
</protein>